<evidence type="ECO:0000256" key="7">
    <source>
        <dbReference type="ARBA" id="ARBA00023004"/>
    </source>
</evidence>
<evidence type="ECO:0000313" key="12">
    <source>
        <dbReference type="EMBL" id="PIP34106.1"/>
    </source>
</evidence>
<dbReference type="InterPro" id="IPR015421">
    <property type="entry name" value="PyrdxlP-dep_Trfase_major"/>
</dbReference>
<accession>A0A2G9ZLQ5</accession>
<dbReference type="PANTHER" id="PTHR11601:SF34">
    <property type="entry name" value="CYSTEINE DESULFURASE"/>
    <property type="match status" value="1"/>
</dbReference>
<keyword evidence="5" id="KW-0479">Metal-binding</keyword>
<keyword evidence="6" id="KW-0663">Pyridoxal phosphate</keyword>
<dbReference type="EMBL" id="PCSD01000014">
    <property type="protein sequence ID" value="PIP34106.1"/>
    <property type="molecule type" value="Genomic_DNA"/>
</dbReference>
<dbReference type="PANTHER" id="PTHR11601">
    <property type="entry name" value="CYSTEINE DESULFURYLASE FAMILY MEMBER"/>
    <property type="match status" value="1"/>
</dbReference>
<dbReference type="PIRSF" id="PIRSF005572">
    <property type="entry name" value="NifS"/>
    <property type="match status" value="1"/>
</dbReference>
<dbReference type="GO" id="GO:0031071">
    <property type="term" value="F:cysteine desulfurase activity"/>
    <property type="evidence" value="ECO:0007669"/>
    <property type="project" value="UniProtKB-EC"/>
</dbReference>
<keyword evidence="7" id="KW-0408">Iron</keyword>
<evidence type="ECO:0000256" key="2">
    <source>
        <dbReference type="ARBA" id="ARBA00006490"/>
    </source>
</evidence>
<proteinExistence type="inferred from homology"/>
<evidence type="ECO:0000256" key="3">
    <source>
        <dbReference type="ARBA" id="ARBA00012239"/>
    </source>
</evidence>
<comment type="similarity">
    <text evidence="2">Belongs to the class-V pyridoxal-phosphate-dependent aminotransferase family. NifS/IscS subfamily.</text>
</comment>
<evidence type="ECO:0000259" key="11">
    <source>
        <dbReference type="Pfam" id="PF00266"/>
    </source>
</evidence>
<evidence type="ECO:0000256" key="6">
    <source>
        <dbReference type="ARBA" id="ARBA00022898"/>
    </source>
</evidence>
<feature type="domain" description="Aminotransferase class V" evidence="11">
    <location>
        <begin position="7"/>
        <end position="175"/>
    </location>
</feature>
<reference evidence="12 13" key="1">
    <citation type="submission" date="2017-09" db="EMBL/GenBank/DDBJ databases">
        <title>Depth-based differentiation of microbial function through sediment-hosted aquifers and enrichment of novel symbionts in the deep terrestrial subsurface.</title>
        <authorList>
            <person name="Probst A.J."/>
            <person name="Ladd B."/>
            <person name="Jarett J.K."/>
            <person name="Geller-Mcgrath D.E."/>
            <person name="Sieber C.M."/>
            <person name="Emerson J.B."/>
            <person name="Anantharaman K."/>
            <person name="Thomas B.C."/>
            <person name="Malmstrom R."/>
            <person name="Stieglmeier M."/>
            <person name="Klingl A."/>
            <person name="Woyke T."/>
            <person name="Ryan C.M."/>
            <person name="Banfield J.F."/>
        </authorList>
    </citation>
    <scope>NUCLEOTIDE SEQUENCE [LARGE SCALE GENOMIC DNA]</scope>
    <source>
        <strain evidence="12">CG23_combo_of_CG06-09_8_20_14_all_49_15</strain>
    </source>
</reference>
<evidence type="ECO:0000256" key="10">
    <source>
        <dbReference type="RuleBase" id="RU004504"/>
    </source>
</evidence>
<dbReference type="InterPro" id="IPR000192">
    <property type="entry name" value="Aminotrans_V_dom"/>
</dbReference>
<dbReference type="InterPro" id="IPR016454">
    <property type="entry name" value="Cysteine_dSase"/>
</dbReference>
<dbReference type="Gene3D" id="3.40.640.10">
    <property type="entry name" value="Type I PLP-dependent aspartate aminotransferase-like (Major domain)"/>
    <property type="match status" value="1"/>
</dbReference>
<keyword evidence="4" id="KW-0808">Transferase</keyword>
<comment type="catalytic activity">
    <reaction evidence="9">
        <text>(sulfur carrier)-H + L-cysteine = (sulfur carrier)-SH + L-alanine</text>
        <dbReference type="Rhea" id="RHEA:43892"/>
        <dbReference type="Rhea" id="RHEA-COMP:14737"/>
        <dbReference type="Rhea" id="RHEA-COMP:14739"/>
        <dbReference type="ChEBI" id="CHEBI:29917"/>
        <dbReference type="ChEBI" id="CHEBI:35235"/>
        <dbReference type="ChEBI" id="CHEBI:57972"/>
        <dbReference type="ChEBI" id="CHEBI:64428"/>
        <dbReference type="EC" id="2.8.1.7"/>
    </reaction>
</comment>
<dbReference type="Pfam" id="PF00266">
    <property type="entry name" value="Aminotran_5"/>
    <property type="match status" value="2"/>
</dbReference>
<organism evidence="12 13">
    <name type="scientific">Candidatus Falkowbacteria bacterium CG23_combo_of_CG06-09_8_20_14_all_49_15</name>
    <dbReference type="NCBI Taxonomy" id="1974572"/>
    <lineage>
        <taxon>Bacteria</taxon>
        <taxon>Candidatus Falkowiibacteriota</taxon>
    </lineage>
</organism>
<evidence type="ECO:0000256" key="8">
    <source>
        <dbReference type="ARBA" id="ARBA00023014"/>
    </source>
</evidence>
<evidence type="ECO:0000256" key="1">
    <source>
        <dbReference type="ARBA" id="ARBA00001933"/>
    </source>
</evidence>
<dbReference type="Gene3D" id="1.10.260.50">
    <property type="match status" value="1"/>
</dbReference>
<feature type="domain" description="Aminotransferase class V" evidence="11">
    <location>
        <begin position="195"/>
        <end position="401"/>
    </location>
</feature>
<dbReference type="GO" id="GO:0046872">
    <property type="term" value="F:metal ion binding"/>
    <property type="evidence" value="ECO:0007669"/>
    <property type="project" value="UniProtKB-KW"/>
</dbReference>
<keyword evidence="8" id="KW-0411">Iron-sulfur</keyword>
<gene>
    <name evidence="12" type="ORF">COX22_00755</name>
</gene>
<dbReference type="GO" id="GO:0051536">
    <property type="term" value="F:iron-sulfur cluster binding"/>
    <property type="evidence" value="ECO:0007669"/>
    <property type="project" value="UniProtKB-KW"/>
</dbReference>
<dbReference type="InterPro" id="IPR015422">
    <property type="entry name" value="PyrdxlP-dep_Trfase_small"/>
</dbReference>
<dbReference type="Proteomes" id="UP000230729">
    <property type="component" value="Unassembled WGS sequence"/>
</dbReference>
<evidence type="ECO:0000256" key="4">
    <source>
        <dbReference type="ARBA" id="ARBA00022679"/>
    </source>
</evidence>
<evidence type="ECO:0000256" key="5">
    <source>
        <dbReference type="ARBA" id="ARBA00022723"/>
    </source>
</evidence>
<dbReference type="Gene3D" id="3.90.1150.10">
    <property type="entry name" value="Aspartate Aminotransferase, domain 1"/>
    <property type="match status" value="1"/>
</dbReference>
<dbReference type="InterPro" id="IPR015424">
    <property type="entry name" value="PyrdxlP-dep_Trfase"/>
</dbReference>
<dbReference type="InterPro" id="IPR020578">
    <property type="entry name" value="Aminotrans_V_PyrdxlP_BS"/>
</dbReference>
<sequence length="421" mass="45562">MTAKKYIYFDHSATTPLDREVLKAMAPFWQADFGNPASLHLRGRQALEAVDIARERIAEFFNCQPGEIIFTSGATEANNLAIKGLVKNLRAQGWADPEIITSAIEHDSILEPIRELEKEGVNAVFAPVNGNGIVDPAAIRAAINERTVLVSVMYVNSETGALQPVREIGKLVRKAREKRHKLWLTRPLADREKKERPLWFHTDATQAVNFFNCGAQGNFFDLLSFSGHKIYGPKGVGVLYKNAKVGLSAIQTGGHQEGNLRSGTLNVPGIVGLGAAIRLLGQAGKMGEPSREQKKNTLSVAKLRDLLVKGVLKSIPNVILNTPLGQAAPGHAHFSFLGVEGESTLIALDLAGIGVSTGSACASGSLTASHVLLAMGIKTEVAHNSVRFTIGKLNTREEINKVLQVLPPIISRLRRMSPIKE</sequence>
<dbReference type="PROSITE" id="PS00595">
    <property type="entry name" value="AA_TRANSFER_CLASS_5"/>
    <property type="match status" value="1"/>
</dbReference>
<comment type="caution">
    <text evidence="12">The sequence shown here is derived from an EMBL/GenBank/DDBJ whole genome shotgun (WGS) entry which is preliminary data.</text>
</comment>
<comment type="cofactor">
    <cofactor evidence="1 10">
        <name>pyridoxal 5'-phosphate</name>
        <dbReference type="ChEBI" id="CHEBI:597326"/>
    </cofactor>
</comment>
<evidence type="ECO:0000256" key="9">
    <source>
        <dbReference type="ARBA" id="ARBA00050776"/>
    </source>
</evidence>
<protein>
    <recommendedName>
        <fullName evidence="3">cysteine desulfurase</fullName>
        <ecNumber evidence="3">2.8.1.7</ecNumber>
    </recommendedName>
</protein>
<dbReference type="EC" id="2.8.1.7" evidence="3"/>
<dbReference type="SUPFAM" id="SSF53383">
    <property type="entry name" value="PLP-dependent transferases"/>
    <property type="match status" value="1"/>
</dbReference>
<dbReference type="AlphaFoldDB" id="A0A2G9ZLQ5"/>
<name>A0A2G9ZLQ5_9BACT</name>
<evidence type="ECO:0000313" key="13">
    <source>
        <dbReference type="Proteomes" id="UP000230729"/>
    </source>
</evidence>